<keyword evidence="3" id="KW-0804">Transcription</keyword>
<proteinExistence type="predicted"/>
<accession>A0A917SR98</accession>
<evidence type="ECO:0000256" key="1">
    <source>
        <dbReference type="ARBA" id="ARBA00023015"/>
    </source>
</evidence>
<name>A0A917SR98_9ACTN</name>
<dbReference type="EMBL" id="BMNA01000002">
    <property type="protein sequence ID" value="GGL95121.1"/>
    <property type="molecule type" value="Genomic_DNA"/>
</dbReference>
<dbReference type="Pfam" id="PF13377">
    <property type="entry name" value="Peripla_BP_3"/>
    <property type="match status" value="1"/>
</dbReference>
<evidence type="ECO:0000256" key="2">
    <source>
        <dbReference type="ARBA" id="ARBA00023125"/>
    </source>
</evidence>
<dbReference type="InterPro" id="IPR000843">
    <property type="entry name" value="HTH_LacI"/>
</dbReference>
<dbReference type="PANTHER" id="PTHR30146:SF109">
    <property type="entry name" value="HTH-TYPE TRANSCRIPTIONAL REGULATOR GALS"/>
    <property type="match status" value="1"/>
</dbReference>
<dbReference type="PROSITE" id="PS00356">
    <property type="entry name" value="HTH_LACI_1"/>
    <property type="match status" value="1"/>
</dbReference>
<dbReference type="SUPFAM" id="SSF47413">
    <property type="entry name" value="lambda repressor-like DNA-binding domains"/>
    <property type="match status" value="1"/>
</dbReference>
<keyword evidence="6" id="KW-1185">Reference proteome</keyword>
<dbReference type="RefSeq" id="WP_229674010.1">
    <property type="nucleotide sequence ID" value="NZ_BMNA01000002.1"/>
</dbReference>
<evidence type="ECO:0000313" key="5">
    <source>
        <dbReference type="EMBL" id="GGL95121.1"/>
    </source>
</evidence>
<reference evidence="5" key="2">
    <citation type="submission" date="2020-09" db="EMBL/GenBank/DDBJ databases">
        <authorList>
            <person name="Sun Q."/>
            <person name="Zhou Y."/>
        </authorList>
    </citation>
    <scope>NUCLEOTIDE SEQUENCE</scope>
    <source>
        <strain evidence="5">CGMCC 4.7308</strain>
    </source>
</reference>
<dbReference type="Pfam" id="PF00356">
    <property type="entry name" value="LacI"/>
    <property type="match status" value="1"/>
</dbReference>
<dbReference type="Gene3D" id="1.10.260.40">
    <property type="entry name" value="lambda repressor-like DNA-binding domains"/>
    <property type="match status" value="1"/>
</dbReference>
<dbReference type="Gene3D" id="3.40.50.2300">
    <property type="match status" value="2"/>
</dbReference>
<dbReference type="PANTHER" id="PTHR30146">
    <property type="entry name" value="LACI-RELATED TRANSCRIPTIONAL REPRESSOR"/>
    <property type="match status" value="1"/>
</dbReference>
<dbReference type="SMART" id="SM00354">
    <property type="entry name" value="HTH_LACI"/>
    <property type="match status" value="1"/>
</dbReference>
<gene>
    <name evidence="5" type="primary">lacI</name>
    <name evidence="5" type="ORF">GCM10011594_13530</name>
</gene>
<sequence length="342" mass="35745">MVPRRPSISDVAALAGVSLGTVSNVLNRPHVVAASTRSKVEAAISSLGFVRNETARQLSSGHNRAIGLVVLDIGNPFFTDVARGAQEVAQDRGAVVLMADSRADERTERANVELFTQQRVQGVLIAPSGGDTAWVADLRRAGTPFVVIDRVVSGVGEHCAVSVDDRTGGELAVAHLLQLGHRRIAFVGGPSTLAQVADRRVGAEAAVEREAGASLLALSTGALTVDEGRRAADTLAALGDGERPTAVFAANDLVALGVLQGCVRHGLRVPADLAIVGYDDIDFAAAAAVPLSSVRQPRQELGRTGTELLLAEIAAQRDGVEHVHRTERFTPELVARASTVGH</sequence>
<evidence type="ECO:0000313" key="6">
    <source>
        <dbReference type="Proteomes" id="UP000655208"/>
    </source>
</evidence>
<dbReference type="GO" id="GO:0000976">
    <property type="term" value="F:transcription cis-regulatory region binding"/>
    <property type="evidence" value="ECO:0007669"/>
    <property type="project" value="TreeGrafter"/>
</dbReference>
<dbReference type="InterPro" id="IPR046335">
    <property type="entry name" value="LacI/GalR-like_sensor"/>
</dbReference>
<feature type="domain" description="HTH lacI-type" evidence="4">
    <location>
        <begin position="6"/>
        <end position="60"/>
    </location>
</feature>
<keyword evidence="1" id="KW-0805">Transcription regulation</keyword>
<dbReference type="GO" id="GO:0003700">
    <property type="term" value="F:DNA-binding transcription factor activity"/>
    <property type="evidence" value="ECO:0007669"/>
    <property type="project" value="TreeGrafter"/>
</dbReference>
<dbReference type="CDD" id="cd01392">
    <property type="entry name" value="HTH_LacI"/>
    <property type="match status" value="1"/>
</dbReference>
<evidence type="ECO:0000259" key="4">
    <source>
        <dbReference type="PROSITE" id="PS50932"/>
    </source>
</evidence>
<dbReference type="InterPro" id="IPR010982">
    <property type="entry name" value="Lambda_DNA-bd_dom_sf"/>
</dbReference>
<dbReference type="PROSITE" id="PS50932">
    <property type="entry name" value="HTH_LACI_2"/>
    <property type="match status" value="1"/>
</dbReference>
<keyword evidence="2" id="KW-0238">DNA-binding</keyword>
<protein>
    <submittedName>
        <fullName evidence="5">LacI family transcriptional regulator</fullName>
    </submittedName>
</protein>
<evidence type="ECO:0000256" key="3">
    <source>
        <dbReference type="ARBA" id="ARBA00023163"/>
    </source>
</evidence>
<organism evidence="5 6">
    <name type="scientific">Nakamurella endophytica</name>
    <dbReference type="NCBI Taxonomy" id="1748367"/>
    <lineage>
        <taxon>Bacteria</taxon>
        <taxon>Bacillati</taxon>
        <taxon>Actinomycetota</taxon>
        <taxon>Actinomycetes</taxon>
        <taxon>Nakamurellales</taxon>
        <taxon>Nakamurellaceae</taxon>
        <taxon>Nakamurella</taxon>
    </lineage>
</organism>
<dbReference type="AlphaFoldDB" id="A0A917SR98"/>
<reference evidence="5" key="1">
    <citation type="journal article" date="2014" name="Int. J. Syst. Evol. Microbiol.">
        <title>Complete genome sequence of Corynebacterium casei LMG S-19264T (=DSM 44701T), isolated from a smear-ripened cheese.</title>
        <authorList>
            <consortium name="US DOE Joint Genome Institute (JGI-PGF)"/>
            <person name="Walter F."/>
            <person name="Albersmeier A."/>
            <person name="Kalinowski J."/>
            <person name="Ruckert C."/>
        </authorList>
    </citation>
    <scope>NUCLEOTIDE SEQUENCE</scope>
    <source>
        <strain evidence="5">CGMCC 4.7308</strain>
    </source>
</reference>
<dbReference type="InterPro" id="IPR028082">
    <property type="entry name" value="Peripla_BP_I"/>
</dbReference>
<comment type="caution">
    <text evidence="5">The sequence shown here is derived from an EMBL/GenBank/DDBJ whole genome shotgun (WGS) entry which is preliminary data.</text>
</comment>
<dbReference type="SUPFAM" id="SSF53822">
    <property type="entry name" value="Periplasmic binding protein-like I"/>
    <property type="match status" value="1"/>
</dbReference>
<dbReference type="Proteomes" id="UP000655208">
    <property type="component" value="Unassembled WGS sequence"/>
</dbReference>